<dbReference type="InterPro" id="IPR000938">
    <property type="entry name" value="CAP-Gly_domain"/>
</dbReference>
<feature type="domain" description="CAP-Gly" evidence="2">
    <location>
        <begin position="26"/>
        <end position="69"/>
    </location>
</feature>
<keyword evidence="1" id="KW-0175">Coiled coil</keyword>
<keyword evidence="4" id="KW-1185">Reference proteome</keyword>
<reference evidence="4" key="1">
    <citation type="submission" date="2016-03" db="EMBL/GenBank/DDBJ databases">
        <authorList>
            <person name="Devillers H."/>
        </authorList>
    </citation>
    <scope>NUCLEOTIDE SEQUENCE [LARGE SCALE GENOMIC DNA]</scope>
</reference>
<evidence type="ECO:0000259" key="2">
    <source>
        <dbReference type="PROSITE" id="PS50245"/>
    </source>
</evidence>
<dbReference type="SMART" id="SM01052">
    <property type="entry name" value="CAP_GLY"/>
    <property type="match status" value="1"/>
</dbReference>
<protein>
    <submittedName>
        <fullName evidence="3">LAMI_0F01310g1_1</fullName>
    </submittedName>
</protein>
<feature type="coiled-coil region" evidence="1">
    <location>
        <begin position="154"/>
        <end position="220"/>
    </location>
</feature>
<evidence type="ECO:0000313" key="4">
    <source>
        <dbReference type="Proteomes" id="UP000191024"/>
    </source>
</evidence>
<organism evidence="3 4">
    <name type="scientific">Lachancea mirantina</name>
    <dbReference type="NCBI Taxonomy" id="1230905"/>
    <lineage>
        <taxon>Eukaryota</taxon>
        <taxon>Fungi</taxon>
        <taxon>Dikarya</taxon>
        <taxon>Ascomycota</taxon>
        <taxon>Saccharomycotina</taxon>
        <taxon>Saccharomycetes</taxon>
        <taxon>Saccharomycetales</taxon>
        <taxon>Saccharomycetaceae</taxon>
        <taxon>Lachancea</taxon>
    </lineage>
</organism>
<dbReference type="STRING" id="1230905.A0A1G4JW22"/>
<dbReference type="Gene3D" id="2.30.30.190">
    <property type="entry name" value="CAP Gly-rich-like domain"/>
    <property type="match status" value="1"/>
</dbReference>
<proteinExistence type="predicted"/>
<name>A0A1G4JW22_9SACH</name>
<evidence type="ECO:0000256" key="1">
    <source>
        <dbReference type="SAM" id="Coils"/>
    </source>
</evidence>
<dbReference type="AlphaFoldDB" id="A0A1G4JW22"/>
<dbReference type="PROSITE" id="PS00845">
    <property type="entry name" value="CAP_GLY_1"/>
    <property type="match status" value="1"/>
</dbReference>
<dbReference type="SUPFAM" id="SSF74924">
    <property type="entry name" value="Cap-Gly domain"/>
    <property type="match status" value="1"/>
</dbReference>
<evidence type="ECO:0000313" key="3">
    <source>
        <dbReference type="EMBL" id="SCU95166.1"/>
    </source>
</evidence>
<accession>A0A1G4JW22</accession>
<dbReference type="Pfam" id="PF01302">
    <property type="entry name" value="CAP_GLY"/>
    <property type="match status" value="1"/>
</dbReference>
<gene>
    <name evidence="3" type="ORF">LAMI_0F01310G</name>
</gene>
<dbReference type="Proteomes" id="UP000191024">
    <property type="component" value="Chromosome F"/>
</dbReference>
<sequence>MDQYQGKIGAFIQIPNVGRGQLKYVGPVEGKTGVYVGVDLLANIGKNDGSFDGKRYFQTEYVQSGLFIQLQKVAALIDEAANGADNNCAPFDTLAQLRRQEYVVDPRSPTPVRYKRDEELGLEPMVLQQRQELQQYKSLIEEQRGVLEDIQPAIEDYETRIRSLETELDKVRNQLSNEREQWRNQKLYFETEHEQLLSVVEELHREIRENERRMIRAREQAAGDFTSTLTLENDPLREGVQFRDNESFSQDLVSNAELPKQ</sequence>
<dbReference type="InterPro" id="IPR036859">
    <property type="entry name" value="CAP-Gly_dom_sf"/>
</dbReference>
<dbReference type="EMBL" id="LT598467">
    <property type="protein sequence ID" value="SCU95166.1"/>
    <property type="molecule type" value="Genomic_DNA"/>
</dbReference>
<dbReference type="OrthoDB" id="2130750at2759"/>
<dbReference type="PROSITE" id="PS50245">
    <property type="entry name" value="CAP_GLY_2"/>
    <property type="match status" value="1"/>
</dbReference>